<evidence type="ECO:0000256" key="2">
    <source>
        <dbReference type="ARBA" id="ARBA00009261"/>
    </source>
</evidence>
<comment type="similarity">
    <text evidence="2">Belongs to the alanine or glycine:cation symporter (AGCS) (TC 2.A.25) family.</text>
</comment>
<reference evidence="9" key="1">
    <citation type="submission" date="2023-02" db="EMBL/GenBank/DDBJ databases">
        <title>Georgenia sp.10Sc9-8, isolated from a soil sample collected from the Taklamakan desert.</title>
        <authorList>
            <person name="Liu S."/>
        </authorList>
    </citation>
    <scope>NUCLEOTIDE SEQUENCE</scope>
    <source>
        <strain evidence="9">10Sc9-8</strain>
    </source>
</reference>
<accession>A0ABT5TT48</accession>
<feature type="transmembrane region" description="Helical" evidence="8">
    <location>
        <begin position="153"/>
        <end position="174"/>
    </location>
</feature>
<sequence length="217" mass="22262">VAVLNGVRRGLFSNEAGMGTNANAAATATVRHPVQQGLIQSLGVFVDTVLVCSATAFIILAAGPGVYTPGTTTEEQAGALTTVAVTDQLGAWMAWPMSVIVFVLAFSSILGAYAYAEVNLAFLRGRPGGSRVLAAVTVVAAGVGAMATLSTVFALMDLAMALITVLNLAAILALGRWVVAALRDYEAAAEDGGEPRLLGVGNPRLPRDLDAEAWPGH</sequence>
<evidence type="ECO:0000313" key="10">
    <source>
        <dbReference type="Proteomes" id="UP001165561"/>
    </source>
</evidence>
<dbReference type="PANTHER" id="PTHR30330">
    <property type="entry name" value="AGSS FAMILY TRANSPORTER, SODIUM-ALANINE"/>
    <property type="match status" value="1"/>
</dbReference>
<feature type="transmembrane region" description="Helical" evidence="8">
    <location>
        <begin position="41"/>
        <end position="62"/>
    </location>
</feature>
<feature type="transmembrane region" description="Helical" evidence="8">
    <location>
        <begin position="92"/>
        <end position="116"/>
    </location>
</feature>
<keyword evidence="6 8" id="KW-1133">Transmembrane helix</keyword>
<dbReference type="PRINTS" id="PR00175">
    <property type="entry name" value="NAALASMPORT"/>
</dbReference>
<name>A0ABT5TT48_9MICO</name>
<gene>
    <name evidence="9" type="ORF">PU560_02000</name>
</gene>
<feature type="transmembrane region" description="Helical" evidence="8">
    <location>
        <begin position="128"/>
        <end position="147"/>
    </location>
</feature>
<evidence type="ECO:0000256" key="4">
    <source>
        <dbReference type="ARBA" id="ARBA00022475"/>
    </source>
</evidence>
<keyword evidence="5 8" id="KW-0812">Transmembrane</keyword>
<keyword evidence="7 8" id="KW-0472">Membrane</keyword>
<feature type="non-terminal residue" evidence="9">
    <location>
        <position position="1"/>
    </location>
</feature>
<organism evidence="9 10">
    <name type="scientific">Georgenia halotolerans</name>
    <dbReference type="NCBI Taxonomy" id="3028317"/>
    <lineage>
        <taxon>Bacteria</taxon>
        <taxon>Bacillati</taxon>
        <taxon>Actinomycetota</taxon>
        <taxon>Actinomycetes</taxon>
        <taxon>Micrococcales</taxon>
        <taxon>Bogoriellaceae</taxon>
        <taxon>Georgenia</taxon>
    </lineage>
</organism>
<comment type="caution">
    <text evidence="9">The sequence shown here is derived from an EMBL/GenBank/DDBJ whole genome shotgun (WGS) entry which is preliminary data.</text>
</comment>
<evidence type="ECO:0000256" key="3">
    <source>
        <dbReference type="ARBA" id="ARBA00022448"/>
    </source>
</evidence>
<dbReference type="Proteomes" id="UP001165561">
    <property type="component" value="Unassembled WGS sequence"/>
</dbReference>
<keyword evidence="3" id="KW-0813">Transport</keyword>
<dbReference type="EMBL" id="JARACI010000362">
    <property type="protein sequence ID" value="MDD9205236.1"/>
    <property type="molecule type" value="Genomic_DNA"/>
</dbReference>
<evidence type="ECO:0000256" key="6">
    <source>
        <dbReference type="ARBA" id="ARBA00022989"/>
    </source>
</evidence>
<evidence type="ECO:0000256" key="7">
    <source>
        <dbReference type="ARBA" id="ARBA00023136"/>
    </source>
</evidence>
<evidence type="ECO:0000256" key="5">
    <source>
        <dbReference type="ARBA" id="ARBA00022692"/>
    </source>
</evidence>
<keyword evidence="4" id="KW-1003">Cell membrane</keyword>
<keyword evidence="10" id="KW-1185">Reference proteome</keyword>
<dbReference type="PANTHER" id="PTHR30330:SF1">
    <property type="entry name" value="AMINO-ACID CARRIER PROTEIN ALST"/>
    <property type="match status" value="1"/>
</dbReference>
<evidence type="ECO:0000256" key="8">
    <source>
        <dbReference type="SAM" id="Phobius"/>
    </source>
</evidence>
<dbReference type="Pfam" id="PF01235">
    <property type="entry name" value="Na_Ala_symp"/>
    <property type="match status" value="1"/>
</dbReference>
<proteinExistence type="inferred from homology"/>
<comment type="subcellular location">
    <subcellularLocation>
        <location evidence="1">Cell membrane</location>
        <topology evidence="1">Multi-pass membrane protein</topology>
    </subcellularLocation>
</comment>
<protein>
    <submittedName>
        <fullName evidence="9">Alanine:cation symporter family protein</fullName>
    </submittedName>
</protein>
<evidence type="ECO:0000256" key="1">
    <source>
        <dbReference type="ARBA" id="ARBA00004651"/>
    </source>
</evidence>
<dbReference type="InterPro" id="IPR001463">
    <property type="entry name" value="Na/Ala_symport"/>
</dbReference>
<evidence type="ECO:0000313" key="9">
    <source>
        <dbReference type="EMBL" id="MDD9205236.1"/>
    </source>
</evidence>